<dbReference type="OrthoDB" id="9808779at2"/>
<dbReference type="InterPro" id="IPR011013">
    <property type="entry name" value="Gal_mutarotase_sf_dom"/>
</dbReference>
<evidence type="ECO:0000313" key="2">
    <source>
        <dbReference type="Proteomes" id="UP000198284"/>
    </source>
</evidence>
<dbReference type="EMBL" id="FZOT01000006">
    <property type="protein sequence ID" value="SNS77677.1"/>
    <property type="molecule type" value="Genomic_DNA"/>
</dbReference>
<protein>
    <submittedName>
        <fullName evidence="1">Aldose 1-epimerase</fullName>
    </submittedName>
</protein>
<keyword evidence="2" id="KW-1185">Reference proteome</keyword>
<dbReference type="GO" id="GO:0016853">
    <property type="term" value="F:isomerase activity"/>
    <property type="evidence" value="ECO:0007669"/>
    <property type="project" value="InterPro"/>
</dbReference>
<dbReference type="InterPro" id="IPR014718">
    <property type="entry name" value="GH-type_carb-bd"/>
</dbReference>
<name>A0A239H8H6_9BURK</name>
<organism evidence="1 2">
    <name type="scientific">Noviherbaspirillum humi</name>
    <dbReference type="NCBI Taxonomy" id="1688639"/>
    <lineage>
        <taxon>Bacteria</taxon>
        <taxon>Pseudomonadati</taxon>
        <taxon>Pseudomonadota</taxon>
        <taxon>Betaproteobacteria</taxon>
        <taxon>Burkholderiales</taxon>
        <taxon>Oxalobacteraceae</taxon>
        <taxon>Noviherbaspirillum</taxon>
    </lineage>
</organism>
<dbReference type="Pfam" id="PF01263">
    <property type="entry name" value="Aldose_epim"/>
    <property type="match status" value="1"/>
</dbReference>
<dbReference type="GO" id="GO:0030246">
    <property type="term" value="F:carbohydrate binding"/>
    <property type="evidence" value="ECO:0007669"/>
    <property type="project" value="InterPro"/>
</dbReference>
<sequence>MTADIITLEAGKQRLRLIPSLGGSVAAWDWKAGDAWAPLFRPWDGQSEERYSFACFPLVPWSNRITGGGFEHDGVFHPVKLNKPGEAYPIHGDGWMQPWQVQDQGDGAITLALESHRFDGDPYDYRSTQRFILEPHALRIELSVTHHGEKPLPYGLGLHPYFVRNERTLLQSPCDGVWLAGDDPIPVSHTTEFPPTWDYNQPAPLQGPLIDNCFTGWIGESVISYPDRGISITMTMDDCNGYSLMYRPPDLPFFCLEPITQPIDAFHMPGQPGLAILNEGDTFVLKSRFAVSALG</sequence>
<dbReference type="AlphaFoldDB" id="A0A239H8H6"/>
<dbReference type="Proteomes" id="UP000198284">
    <property type="component" value="Unassembled WGS sequence"/>
</dbReference>
<accession>A0A239H8H6</accession>
<proteinExistence type="predicted"/>
<dbReference type="RefSeq" id="WP_089399512.1">
    <property type="nucleotide sequence ID" value="NZ_FZOT01000006.1"/>
</dbReference>
<gene>
    <name evidence="1" type="ORF">SAMN06265795_106142</name>
</gene>
<evidence type="ECO:0000313" key="1">
    <source>
        <dbReference type="EMBL" id="SNS77677.1"/>
    </source>
</evidence>
<dbReference type="SUPFAM" id="SSF74650">
    <property type="entry name" value="Galactose mutarotase-like"/>
    <property type="match status" value="1"/>
</dbReference>
<dbReference type="CDD" id="cd09021">
    <property type="entry name" value="Aldose_epim_Ec_YphB"/>
    <property type="match status" value="1"/>
</dbReference>
<reference evidence="1 2" key="1">
    <citation type="submission" date="2017-06" db="EMBL/GenBank/DDBJ databases">
        <authorList>
            <person name="Kim H.J."/>
            <person name="Triplett B.A."/>
        </authorList>
    </citation>
    <scope>NUCLEOTIDE SEQUENCE [LARGE SCALE GENOMIC DNA]</scope>
    <source>
        <strain evidence="1 2">U15</strain>
    </source>
</reference>
<dbReference type="GO" id="GO:0005975">
    <property type="term" value="P:carbohydrate metabolic process"/>
    <property type="evidence" value="ECO:0007669"/>
    <property type="project" value="InterPro"/>
</dbReference>
<dbReference type="InterPro" id="IPR008183">
    <property type="entry name" value="Aldose_1/G6P_1-epimerase"/>
</dbReference>
<dbReference type="Gene3D" id="2.70.98.10">
    <property type="match status" value="1"/>
</dbReference>